<evidence type="ECO:0000313" key="2">
    <source>
        <dbReference type="EMBL" id="KAD6452983.1"/>
    </source>
</evidence>
<sequence length="201" mass="22105">MDSSGGGFCWSRLTTAVLEKREGRRRRHGSMVVIDLLIQNIIYYYPFIPWVNTNQPSSGVSRVTRGGLSKDSKFSYGYACSAVDGKLVGLFGVFDDHGVARATNSIKDPGSTTSIAIVVAGDIQSQCSTQLARVAPGNQLQLKFVILHEAKGTYVFDSLVLVSLILHEERIQALPLLLYVAMAYVFAFVIIFKLANFDSFE</sequence>
<dbReference type="Proteomes" id="UP000326396">
    <property type="component" value="Linkage Group LG12"/>
</dbReference>
<accession>A0A5N6PG62</accession>
<keyword evidence="1" id="KW-0812">Transmembrane</keyword>
<evidence type="ECO:0000313" key="3">
    <source>
        <dbReference type="Proteomes" id="UP000326396"/>
    </source>
</evidence>
<proteinExistence type="predicted"/>
<evidence type="ECO:0000256" key="1">
    <source>
        <dbReference type="SAM" id="Phobius"/>
    </source>
</evidence>
<keyword evidence="1" id="KW-0472">Membrane</keyword>
<dbReference type="AlphaFoldDB" id="A0A5N6PG62"/>
<keyword evidence="3" id="KW-1185">Reference proteome</keyword>
<protein>
    <submittedName>
        <fullName evidence="2">Uncharacterized protein</fullName>
    </submittedName>
</protein>
<reference evidence="2 3" key="1">
    <citation type="submission" date="2019-05" db="EMBL/GenBank/DDBJ databases">
        <title>Mikania micrantha, genome provides insights into the molecular mechanism of rapid growth.</title>
        <authorList>
            <person name="Liu B."/>
        </authorList>
    </citation>
    <scope>NUCLEOTIDE SEQUENCE [LARGE SCALE GENOMIC DNA]</scope>
    <source>
        <strain evidence="2">NLD-2019</strain>
        <tissue evidence="2">Leaf</tissue>
    </source>
</reference>
<organism evidence="2 3">
    <name type="scientific">Mikania micrantha</name>
    <name type="common">bitter vine</name>
    <dbReference type="NCBI Taxonomy" id="192012"/>
    <lineage>
        <taxon>Eukaryota</taxon>
        <taxon>Viridiplantae</taxon>
        <taxon>Streptophyta</taxon>
        <taxon>Embryophyta</taxon>
        <taxon>Tracheophyta</taxon>
        <taxon>Spermatophyta</taxon>
        <taxon>Magnoliopsida</taxon>
        <taxon>eudicotyledons</taxon>
        <taxon>Gunneridae</taxon>
        <taxon>Pentapetalae</taxon>
        <taxon>asterids</taxon>
        <taxon>campanulids</taxon>
        <taxon>Asterales</taxon>
        <taxon>Asteraceae</taxon>
        <taxon>Asteroideae</taxon>
        <taxon>Heliantheae alliance</taxon>
        <taxon>Eupatorieae</taxon>
        <taxon>Mikania</taxon>
    </lineage>
</organism>
<gene>
    <name evidence="2" type="ORF">E3N88_07688</name>
</gene>
<keyword evidence="1" id="KW-1133">Transmembrane helix</keyword>
<name>A0A5N6PG62_9ASTR</name>
<comment type="caution">
    <text evidence="2">The sequence shown here is derived from an EMBL/GenBank/DDBJ whole genome shotgun (WGS) entry which is preliminary data.</text>
</comment>
<feature type="transmembrane region" description="Helical" evidence="1">
    <location>
        <begin position="176"/>
        <end position="195"/>
    </location>
</feature>
<dbReference type="EMBL" id="SZYD01000004">
    <property type="protein sequence ID" value="KAD6452983.1"/>
    <property type="molecule type" value="Genomic_DNA"/>
</dbReference>